<name>I3SDV3_LOTJA</name>
<proteinExistence type="evidence at transcript level"/>
<dbReference type="AlphaFoldDB" id="I3SDV3"/>
<evidence type="ECO:0000313" key="2">
    <source>
        <dbReference type="EMBL" id="AFK38445.1"/>
    </source>
</evidence>
<reference evidence="2" key="1">
    <citation type="submission" date="2012-05" db="EMBL/GenBank/DDBJ databases">
        <authorList>
            <person name="Krishnakumar V."/>
            <person name="Cheung F."/>
            <person name="Xiao Y."/>
            <person name="Chan A."/>
            <person name="Moskal W.A."/>
            <person name="Town C.D."/>
        </authorList>
    </citation>
    <scope>NUCLEOTIDE SEQUENCE</scope>
</reference>
<protein>
    <submittedName>
        <fullName evidence="2">Uncharacterized protein</fullName>
    </submittedName>
</protein>
<feature type="compositionally biased region" description="Polar residues" evidence="1">
    <location>
        <begin position="49"/>
        <end position="65"/>
    </location>
</feature>
<evidence type="ECO:0000256" key="1">
    <source>
        <dbReference type="SAM" id="MobiDB-lite"/>
    </source>
</evidence>
<feature type="region of interest" description="Disordered" evidence="1">
    <location>
        <begin position="49"/>
        <end position="80"/>
    </location>
</feature>
<organism evidence="2">
    <name type="scientific">Lotus japonicus</name>
    <name type="common">Lotus corniculatus var. japonicus</name>
    <dbReference type="NCBI Taxonomy" id="34305"/>
    <lineage>
        <taxon>Eukaryota</taxon>
        <taxon>Viridiplantae</taxon>
        <taxon>Streptophyta</taxon>
        <taxon>Embryophyta</taxon>
        <taxon>Tracheophyta</taxon>
        <taxon>Spermatophyta</taxon>
        <taxon>Magnoliopsida</taxon>
        <taxon>eudicotyledons</taxon>
        <taxon>Gunneridae</taxon>
        <taxon>Pentapetalae</taxon>
        <taxon>rosids</taxon>
        <taxon>fabids</taxon>
        <taxon>Fabales</taxon>
        <taxon>Fabaceae</taxon>
        <taxon>Papilionoideae</taxon>
        <taxon>50 kb inversion clade</taxon>
        <taxon>NPAAA clade</taxon>
        <taxon>Hologalegina</taxon>
        <taxon>robinioid clade</taxon>
        <taxon>Loteae</taxon>
        <taxon>Lotus</taxon>
    </lineage>
</organism>
<accession>I3SDV3</accession>
<dbReference type="EMBL" id="BT138650">
    <property type="protein sequence ID" value="AFK38445.1"/>
    <property type="molecule type" value="mRNA"/>
</dbReference>
<sequence length="80" mass="8634">MNNIAFGFWLLKNLETKGWLLGSLLKTVTTGILDSSINFSRASTLNSLESTKSSSNGLNNLTTGPLTEDSPRGRFLASKV</sequence>